<keyword evidence="5 16" id="KW-0121">Carboxypeptidase</keyword>
<dbReference type="Gene3D" id="2.60.410.10">
    <property type="entry name" value="D-Ala-D-Ala carboxypeptidase, C-terminal domain"/>
    <property type="match status" value="1"/>
</dbReference>
<comment type="similarity">
    <text evidence="3 13">Belongs to the peptidase S11 family.</text>
</comment>
<dbReference type="Pfam" id="PF07943">
    <property type="entry name" value="PBP5_C"/>
    <property type="match status" value="1"/>
</dbReference>
<dbReference type="InterPro" id="IPR012907">
    <property type="entry name" value="Peptidase_S11_C"/>
</dbReference>
<sequence>MKARYLIMLFIAILLVQVIVPSVASAAAPKVDAASAMLVDVTTGQVLFTKQEDAMLQPASITKLMTAFLTREAIEEGKLSWNQEITPSDAALALTRKPGLARIPLLNKPYTVKELYDAALIRSANEAAVTLGEAVSGSEEAFVKEMNRRADELGMTQTTFANASGLDSVSAGLPGDNLTSANDLMKLAIAYLTTYPEVLDVTKRAYVDVDGVRFDATNRMLADRDLAYPGMLGFKTGTTNEAGYCFVGVSTRDGRTVLSVVLGAPSDEGRYAATKALHDYAYADFVMTPILRTGETISKTAKVSQGETEQVAVRTTNDFEVLVEKGKPVPEPQVELLELEAPIKVDTQAGVVTIDSSDQVRYLEGETPPKTMLVTAESVDTASFLTRMTRAFFEFLDQIRLALGKISLVEQVQML</sequence>
<reference evidence="17" key="1">
    <citation type="journal article" date="2019" name="Int. J. Syst. Evol. Microbiol.">
        <title>The Global Catalogue of Microorganisms (GCM) 10K type strain sequencing project: providing services to taxonomists for standard genome sequencing and annotation.</title>
        <authorList>
            <consortium name="The Broad Institute Genomics Platform"/>
            <consortium name="The Broad Institute Genome Sequencing Center for Infectious Disease"/>
            <person name="Wu L."/>
            <person name="Ma J."/>
        </authorList>
    </citation>
    <scope>NUCLEOTIDE SEQUENCE [LARGE SCALE GENOMIC DNA]</scope>
    <source>
        <strain evidence="17">CCUG 55590</strain>
    </source>
</reference>
<dbReference type="SMART" id="SM00936">
    <property type="entry name" value="PBP5_C"/>
    <property type="match status" value="1"/>
</dbReference>
<dbReference type="SUPFAM" id="SSF69189">
    <property type="entry name" value="Penicillin-binding protein associated domain"/>
    <property type="match status" value="1"/>
</dbReference>
<dbReference type="InterPro" id="IPR015956">
    <property type="entry name" value="Peniciliin-bd_prot_C_sf"/>
</dbReference>
<dbReference type="PANTHER" id="PTHR21581">
    <property type="entry name" value="D-ALANYL-D-ALANINE CARBOXYPEPTIDASE"/>
    <property type="match status" value="1"/>
</dbReference>
<keyword evidence="6" id="KW-0645">Protease</keyword>
<evidence type="ECO:0000256" key="6">
    <source>
        <dbReference type="ARBA" id="ARBA00022670"/>
    </source>
</evidence>
<gene>
    <name evidence="16" type="ORF">ACFQO8_14720</name>
</gene>
<feature type="domain" description="Peptidase S11 D-Ala-D-Ala carboxypeptidase A C-terminal" evidence="15">
    <location>
        <begin position="285"/>
        <end position="381"/>
    </location>
</feature>
<evidence type="ECO:0000256" key="1">
    <source>
        <dbReference type="ARBA" id="ARBA00003217"/>
    </source>
</evidence>
<evidence type="ECO:0000256" key="10">
    <source>
        <dbReference type="ARBA" id="ARBA00022984"/>
    </source>
</evidence>
<evidence type="ECO:0000256" key="12">
    <source>
        <dbReference type="ARBA" id="ARBA00034000"/>
    </source>
</evidence>
<evidence type="ECO:0000256" key="11">
    <source>
        <dbReference type="ARBA" id="ARBA00023316"/>
    </source>
</evidence>
<dbReference type="Pfam" id="PF00768">
    <property type="entry name" value="Peptidase_S11"/>
    <property type="match status" value="1"/>
</dbReference>
<keyword evidence="7 14" id="KW-0732">Signal</keyword>
<evidence type="ECO:0000256" key="3">
    <source>
        <dbReference type="ARBA" id="ARBA00007164"/>
    </source>
</evidence>
<evidence type="ECO:0000256" key="13">
    <source>
        <dbReference type="RuleBase" id="RU004016"/>
    </source>
</evidence>
<dbReference type="RefSeq" id="WP_214791273.1">
    <property type="nucleotide sequence ID" value="NZ_JANIEL010000087.1"/>
</dbReference>
<dbReference type="InterPro" id="IPR001967">
    <property type="entry name" value="Peptidase_S11_N"/>
</dbReference>
<dbReference type="Gene3D" id="3.40.710.10">
    <property type="entry name" value="DD-peptidase/beta-lactamase superfamily"/>
    <property type="match status" value="1"/>
</dbReference>
<evidence type="ECO:0000256" key="2">
    <source>
        <dbReference type="ARBA" id="ARBA00004752"/>
    </source>
</evidence>
<dbReference type="GO" id="GO:0004180">
    <property type="term" value="F:carboxypeptidase activity"/>
    <property type="evidence" value="ECO:0007669"/>
    <property type="project" value="UniProtKB-KW"/>
</dbReference>
<dbReference type="PRINTS" id="PR00725">
    <property type="entry name" value="DADACBPTASE1"/>
</dbReference>
<evidence type="ECO:0000256" key="7">
    <source>
        <dbReference type="ARBA" id="ARBA00022729"/>
    </source>
</evidence>
<evidence type="ECO:0000313" key="16">
    <source>
        <dbReference type="EMBL" id="MFC7391387.1"/>
    </source>
</evidence>
<dbReference type="InterPro" id="IPR037167">
    <property type="entry name" value="Peptidase_S11_C_sf"/>
</dbReference>
<comment type="function">
    <text evidence="1">Removes C-terminal D-alanyl residues from sugar-peptide cell wall precursors.</text>
</comment>
<evidence type="ECO:0000313" key="17">
    <source>
        <dbReference type="Proteomes" id="UP001596439"/>
    </source>
</evidence>
<keyword evidence="11" id="KW-0961">Cell wall biogenesis/degradation</keyword>
<evidence type="ECO:0000256" key="14">
    <source>
        <dbReference type="SAM" id="SignalP"/>
    </source>
</evidence>
<keyword evidence="17" id="KW-1185">Reference proteome</keyword>
<dbReference type="InterPro" id="IPR018044">
    <property type="entry name" value="Peptidase_S11"/>
</dbReference>
<keyword evidence="10" id="KW-0573">Peptidoglycan synthesis</keyword>
<dbReference type="PANTHER" id="PTHR21581:SF11">
    <property type="entry name" value="D-ALANYL-D-ALANINE CARBOXYPEPTIDASE DACA"/>
    <property type="match status" value="1"/>
</dbReference>
<evidence type="ECO:0000256" key="9">
    <source>
        <dbReference type="ARBA" id="ARBA00022960"/>
    </source>
</evidence>
<comment type="pathway">
    <text evidence="2">Cell wall biogenesis; peptidoglycan biosynthesis.</text>
</comment>
<proteinExistence type="inferred from homology"/>
<dbReference type="EMBL" id="JBHTCE010000008">
    <property type="protein sequence ID" value="MFC7391387.1"/>
    <property type="molecule type" value="Genomic_DNA"/>
</dbReference>
<comment type="catalytic activity">
    <reaction evidence="12">
        <text>Preferential cleavage: (Ac)2-L-Lys-D-Ala-|-D-Ala. Also transpeptidation of peptidyl-alanyl moieties that are N-acyl substituents of D-alanine.</text>
        <dbReference type="EC" id="3.4.16.4"/>
    </reaction>
</comment>
<feature type="chain" id="PRO_5047265540" description="serine-type D-Ala-D-Ala carboxypeptidase" evidence="14">
    <location>
        <begin position="27"/>
        <end position="415"/>
    </location>
</feature>
<evidence type="ECO:0000256" key="8">
    <source>
        <dbReference type="ARBA" id="ARBA00022801"/>
    </source>
</evidence>
<dbReference type="EC" id="3.4.16.4" evidence="4"/>
<evidence type="ECO:0000259" key="15">
    <source>
        <dbReference type="SMART" id="SM00936"/>
    </source>
</evidence>
<evidence type="ECO:0000256" key="4">
    <source>
        <dbReference type="ARBA" id="ARBA00012448"/>
    </source>
</evidence>
<dbReference type="Proteomes" id="UP001596439">
    <property type="component" value="Unassembled WGS sequence"/>
</dbReference>
<evidence type="ECO:0000256" key="5">
    <source>
        <dbReference type="ARBA" id="ARBA00022645"/>
    </source>
</evidence>
<name>A0ABW2PS29_9BACL</name>
<feature type="signal peptide" evidence="14">
    <location>
        <begin position="1"/>
        <end position="26"/>
    </location>
</feature>
<dbReference type="InterPro" id="IPR012338">
    <property type="entry name" value="Beta-lactam/transpept-like"/>
</dbReference>
<organism evidence="16 17">
    <name type="scientific">Exiguobacterium aestuarii</name>
    <dbReference type="NCBI Taxonomy" id="273527"/>
    <lineage>
        <taxon>Bacteria</taxon>
        <taxon>Bacillati</taxon>
        <taxon>Bacillota</taxon>
        <taxon>Bacilli</taxon>
        <taxon>Bacillales</taxon>
        <taxon>Bacillales Family XII. Incertae Sedis</taxon>
        <taxon>Exiguobacterium</taxon>
    </lineage>
</organism>
<protein>
    <recommendedName>
        <fullName evidence="4">serine-type D-Ala-D-Ala carboxypeptidase</fullName>
        <ecNumber evidence="4">3.4.16.4</ecNumber>
    </recommendedName>
</protein>
<keyword evidence="8 16" id="KW-0378">Hydrolase</keyword>
<keyword evidence="9" id="KW-0133">Cell shape</keyword>
<dbReference type="SUPFAM" id="SSF56601">
    <property type="entry name" value="beta-lactamase/transpeptidase-like"/>
    <property type="match status" value="1"/>
</dbReference>
<comment type="caution">
    <text evidence="16">The sequence shown here is derived from an EMBL/GenBank/DDBJ whole genome shotgun (WGS) entry which is preliminary data.</text>
</comment>
<accession>A0ABW2PS29</accession>